<dbReference type="Pfam" id="PF07536">
    <property type="entry name" value="HWE_HK"/>
    <property type="match status" value="1"/>
</dbReference>
<dbReference type="Gene3D" id="3.30.565.10">
    <property type="entry name" value="Histidine kinase-like ATPase, C-terminal domain"/>
    <property type="match status" value="1"/>
</dbReference>
<dbReference type="Pfam" id="PF08448">
    <property type="entry name" value="PAS_4"/>
    <property type="match status" value="3"/>
</dbReference>
<dbReference type="Gene3D" id="3.30.450.20">
    <property type="entry name" value="PAS domain"/>
    <property type="match status" value="4"/>
</dbReference>
<evidence type="ECO:0000256" key="8">
    <source>
        <dbReference type="ARBA" id="ARBA00022679"/>
    </source>
</evidence>
<dbReference type="InterPro" id="IPR000700">
    <property type="entry name" value="PAS-assoc_C"/>
</dbReference>
<evidence type="ECO:0000259" key="16">
    <source>
        <dbReference type="PROSITE" id="PS50112"/>
    </source>
</evidence>
<dbReference type="SUPFAM" id="SSF55785">
    <property type="entry name" value="PYP-like sensor domain (PAS domain)"/>
    <property type="match status" value="4"/>
</dbReference>
<organism evidence="18 19">
    <name type="scientific">Litoreibacter albidus</name>
    <dbReference type="NCBI Taxonomy" id="670155"/>
    <lineage>
        <taxon>Bacteria</taxon>
        <taxon>Pseudomonadati</taxon>
        <taxon>Pseudomonadota</taxon>
        <taxon>Alphaproteobacteria</taxon>
        <taxon>Rhodobacterales</taxon>
        <taxon>Roseobacteraceae</taxon>
        <taxon>Litoreibacter</taxon>
    </lineage>
</organism>
<dbReference type="GO" id="GO:0009881">
    <property type="term" value="F:photoreceptor activity"/>
    <property type="evidence" value="ECO:0007669"/>
    <property type="project" value="UniProtKB-KW"/>
</dbReference>
<name>A0A1H2SB14_9RHOB</name>
<dbReference type="InterPro" id="IPR011102">
    <property type="entry name" value="Sig_transdc_His_kinase_HWE"/>
</dbReference>
<feature type="domain" description="PAS" evidence="16">
    <location>
        <begin position="263"/>
        <end position="337"/>
    </location>
</feature>
<dbReference type="SMART" id="SM00086">
    <property type="entry name" value="PAC"/>
    <property type="match status" value="3"/>
</dbReference>
<keyword evidence="13" id="KW-0157">Chromophore</keyword>
<sequence>MTTINAPAELPALQLLIDAMQDAVAIVAPDGTILAVNKTWRQFSVDNGGDQSSHYIGTNYFGACEGPNGASDDLAGSIAQGLRDVLNTGTDFITEYPCHTPTEKRWFEVVANPFDIDGERYALVAHRNITTRKLAQVEVAYAEQNAQNLAAIVTTMPDAVIAFDLDGQITSWNPAAETLYGYTREEAIGQSMEMLYPPDWPKRITTYIAEIIVSELKNFDVIRKTKWDELRTIAVTAAPIRSRDGDIIGISNVHRDVTVEREAEQKLRSVLDNLFAFVGILDPDGTLLEANKAPLQAAGLEAKDVIGKKFWECYWWTYNDEVAHQLQSDIARVLKGETVRYDTQVQVANGRLVWIDFQMAPMRDATGNIVNVVPSGIDISDRKAAVEKLEQSHETFKNLVDRSPFGVYTVDADFRLAHVSQGASAAFANVNPLIGHDFSDVMHTLWPDEFAEEAIARFRHTLATGEPYHAEPLVEQRLDVGEVESYDWMIERIVMPDGRLGVVCNFYDLSEREKYEQHIRLLMSEVNHRSKNLLAVVLSMARQTARNSTPSEFVELFSQRLLGLSTSQNLIVEGSWSGVSVTNLAEMQLKHLGPEILGQRIKMDGPDITVSPTAAEGIGMALHELSTNALKYGALSVPEGGVDLVWSIDQNKDAFKIQWREHDGPEVVPPTRTGFGRTVIERMAANSVDGSVDIKYATSGLVWQLKAPLEDVEQARDS</sequence>
<evidence type="ECO:0000256" key="9">
    <source>
        <dbReference type="ARBA" id="ARBA00022737"/>
    </source>
</evidence>
<evidence type="ECO:0000256" key="6">
    <source>
        <dbReference type="ARBA" id="ARBA00022630"/>
    </source>
</evidence>
<evidence type="ECO:0000313" key="18">
    <source>
        <dbReference type="EMBL" id="SDW28806.1"/>
    </source>
</evidence>
<evidence type="ECO:0000256" key="7">
    <source>
        <dbReference type="ARBA" id="ARBA00022643"/>
    </source>
</evidence>
<dbReference type="PROSITE" id="PS50112">
    <property type="entry name" value="PAS"/>
    <property type="match status" value="2"/>
</dbReference>
<dbReference type="GO" id="GO:0004673">
    <property type="term" value="F:protein histidine kinase activity"/>
    <property type="evidence" value="ECO:0007669"/>
    <property type="project" value="UniProtKB-EC"/>
</dbReference>
<dbReference type="InterPro" id="IPR013767">
    <property type="entry name" value="PAS_fold"/>
</dbReference>
<dbReference type="GO" id="GO:0006355">
    <property type="term" value="P:regulation of DNA-templated transcription"/>
    <property type="evidence" value="ECO:0007669"/>
    <property type="project" value="InterPro"/>
</dbReference>
<dbReference type="InterPro" id="IPR001610">
    <property type="entry name" value="PAC"/>
</dbReference>
<evidence type="ECO:0000256" key="3">
    <source>
        <dbReference type="ARBA" id="ARBA00022543"/>
    </source>
</evidence>
<keyword evidence="3" id="KW-0600">Photoreceptor protein</keyword>
<evidence type="ECO:0000256" key="11">
    <source>
        <dbReference type="ARBA" id="ARBA00022777"/>
    </source>
</evidence>
<dbReference type="OrthoDB" id="9816309at2"/>
<proteinExistence type="predicted"/>
<dbReference type="InterPro" id="IPR035965">
    <property type="entry name" value="PAS-like_dom_sf"/>
</dbReference>
<dbReference type="PROSITE" id="PS50113">
    <property type="entry name" value="PAC"/>
    <property type="match status" value="2"/>
</dbReference>
<dbReference type="EMBL" id="FNOI01000001">
    <property type="protein sequence ID" value="SDW28806.1"/>
    <property type="molecule type" value="Genomic_DNA"/>
</dbReference>
<evidence type="ECO:0000256" key="14">
    <source>
        <dbReference type="ARBA" id="ARBA00023026"/>
    </source>
</evidence>
<dbReference type="EC" id="2.7.13.3" evidence="2"/>
<dbReference type="PANTHER" id="PTHR41523:SF8">
    <property type="entry name" value="ETHYLENE RESPONSE SENSOR PROTEIN"/>
    <property type="match status" value="1"/>
</dbReference>
<evidence type="ECO:0000256" key="13">
    <source>
        <dbReference type="ARBA" id="ARBA00022991"/>
    </source>
</evidence>
<evidence type="ECO:0000256" key="2">
    <source>
        <dbReference type="ARBA" id="ARBA00012438"/>
    </source>
</evidence>
<keyword evidence="7" id="KW-0288">FMN</keyword>
<keyword evidence="9" id="KW-0677">Repeat</keyword>
<dbReference type="STRING" id="670155.SAMN04488001_0757"/>
<keyword evidence="4" id="KW-0597">Phosphoprotein</keyword>
<keyword evidence="19" id="KW-1185">Reference proteome</keyword>
<evidence type="ECO:0000259" key="17">
    <source>
        <dbReference type="PROSITE" id="PS50113"/>
    </source>
</evidence>
<keyword evidence="8" id="KW-0808">Transferase</keyword>
<evidence type="ECO:0000256" key="10">
    <source>
        <dbReference type="ARBA" id="ARBA00022741"/>
    </source>
</evidence>
<keyword evidence="12" id="KW-0067">ATP-binding</keyword>
<dbReference type="CDD" id="cd00130">
    <property type="entry name" value="PAS"/>
    <property type="match status" value="2"/>
</dbReference>
<keyword evidence="14" id="KW-0843">Virulence</keyword>
<evidence type="ECO:0000313" key="19">
    <source>
        <dbReference type="Proteomes" id="UP000199441"/>
    </source>
</evidence>
<dbReference type="PANTHER" id="PTHR41523">
    <property type="entry name" value="TWO-COMPONENT SYSTEM SENSOR PROTEIN"/>
    <property type="match status" value="1"/>
</dbReference>
<feature type="domain" description="PAC" evidence="17">
    <location>
        <begin position="215"/>
        <end position="269"/>
    </location>
</feature>
<dbReference type="Proteomes" id="UP000199441">
    <property type="component" value="Unassembled WGS sequence"/>
</dbReference>
<dbReference type="RefSeq" id="WP_089944636.1">
    <property type="nucleotide sequence ID" value="NZ_FNOI01000001.1"/>
</dbReference>
<keyword evidence="10" id="KW-0547">Nucleotide-binding</keyword>
<dbReference type="NCBIfam" id="TIGR00229">
    <property type="entry name" value="sensory_box"/>
    <property type="match status" value="2"/>
</dbReference>
<comment type="catalytic activity">
    <reaction evidence="1">
        <text>ATP + protein L-histidine = ADP + protein N-phospho-L-histidine.</text>
        <dbReference type="EC" id="2.7.13.3"/>
    </reaction>
</comment>
<feature type="domain" description="PAS" evidence="16">
    <location>
        <begin position="145"/>
        <end position="199"/>
    </location>
</feature>
<evidence type="ECO:0000256" key="1">
    <source>
        <dbReference type="ARBA" id="ARBA00000085"/>
    </source>
</evidence>
<keyword evidence="5" id="KW-0716">Sensory transduction</keyword>
<protein>
    <recommendedName>
        <fullName evidence="2">histidine kinase</fullName>
        <ecNumber evidence="2">2.7.13.3</ecNumber>
    </recommendedName>
</protein>
<evidence type="ECO:0000256" key="15">
    <source>
        <dbReference type="ARBA" id="ARBA00023170"/>
    </source>
</evidence>
<evidence type="ECO:0000256" key="4">
    <source>
        <dbReference type="ARBA" id="ARBA00022553"/>
    </source>
</evidence>
<dbReference type="SMART" id="SM00091">
    <property type="entry name" value="PAS"/>
    <property type="match status" value="4"/>
</dbReference>
<keyword evidence="15" id="KW-0675">Receptor</keyword>
<accession>A0A1H2SB14</accession>
<feature type="domain" description="PAC" evidence="17">
    <location>
        <begin position="339"/>
        <end position="391"/>
    </location>
</feature>
<gene>
    <name evidence="18" type="ORF">SAMN04488001_0757</name>
</gene>
<dbReference type="InterPro" id="IPR000014">
    <property type="entry name" value="PAS"/>
</dbReference>
<dbReference type="InterPro" id="IPR013656">
    <property type="entry name" value="PAS_4"/>
</dbReference>
<dbReference type="InterPro" id="IPR036890">
    <property type="entry name" value="HATPase_C_sf"/>
</dbReference>
<dbReference type="GO" id="GO:0005524">
    <property type="term" value="F:ATP binding"/>
    <property type="evidence" value="ECO:0007669"/>
    <property type="project" value="UniProtKB-KW"/>
</dbReference>
<evidence type="ECO:0000256" key="5">
    <source>
        <dbReference type="ARBA" id="ARBA00022606"/>
    </source>
</evidence>
<dbReference type="SMART" id="SM00911">
    <property type="entry name" value="HWE_HK"/>
    <property type="match status" value="1"/>
</dbReference>
<reference evidence="19" key="1">
    <citation type="submission" date="2016-10" db="EMBL/GenBank/DDBJ databases">
        <authorList>
            <person name="Varghese N."/>
            <person name="Submissions S."/>
        </authorList>
    </citation>
    <scope>NUCLEOTIDE SEQUENCE [LARGE SCALE GENOMIC DNA]</scope>
    <source>
        <strain evidence="19">DSM 26922</strain>
    </source>
</reference>
<keyword evidence="11" id="KW-0418">Kinase</keyword>
<dbReference type="Pfam" id="PF00989">
    <property type="entry name" value="PAS"/>
    <property type="match status" value="1"/>
</dbReference>
<evidence type="ECO:0000256" key="12">
    <source>
        <dbReference type="ARBA" id="ARBA00022840"/>
    </source>
</evidence>
<dbReference type="AlphaFoldDB" id="A0A1H2SB14"/>
<keyword evidence="6" id="KW-0285">Flavoprotein</keyword>